<feature type="region of interest" description="Disordered" evidence="1">
    <location>
        <begin position="143"/>
        <end position="172"/>
    </location>
</feature>
<keyword evidence="3" id="KW-1185">Reference proteome</keyword>
<dbReference type="Proteomes" id="UP000053477">
    <property type="component" value="Unassembled WGS sequence"/>
</dbReference>
<feature type="non-terminal residue" evidence="2">
    <location>
        <position position="1"/>
    </location>
</feature>
<proteinExistence type="predicted"/>
<feature type="non-terminal residue" evidence="2">
    <location>
        <position position="236"/>
    </location>
</feature>
<name>A0A0H2QY27_9AGAM</name>
<evidence type="ECO:0000313" key="2">
    <source>
        <dbReference type="EMBL" id="KLO03872.1"/>
    </source>
</evidence>
<accession>A0A0H2QY27</accession>
<protein>
    <submittedName>
        <fullName evidence="2">Uncharacterized protein</fullName>
    </submittedName>
</protein>
<dbReference type="EMBL" id="KQ086927">
    <property type="protein sequence ID" value="KLO03872.1"/>
    <property type="molecule type" value="Genomic_DNA"/>
</dbReference>
<reference evidence="2 3" key="1">
    <citation type="submission" date="2015-04" db="EMBL/GenBank/DDBJ databases">
        <title>Complete genome sequence of Schizopora paradoxa KUC8140, a cosmopolitan wood degrader in East Asia.</title>
        <authorList>
            <consortium name="DOE Joint Genome Institute"/>
            <person name="Min B."/>
            <person name="Park H."/>
            <person name="Jang Y."/>
            <person name="Kim J.-J."/>
            <person name="Kim K.H."/>
            <person name="Pangilinan J."/>
            <person name="Lipzen A."/>
            <person name="Riley R."/>
            <person name="Grigoriev I.V."/>
            <person name="Spatafora J.W."/>
            <person name="Choi I.-G."/>
        </authorList>
    </citation>
    <scope>NUCLEOTIDE SEQUENCE [LARGE SCALE GENOMIC DNA]</scope>
    <source>
        <strain evidence="2 3">KUC8140</strain>
    </source>
</reference>
<evidence type="ECO:0000256" key="1">
    <source>
        <dbReference type="SAM" id="MobiDB-lite"/>
    </source>
</evidence>
<organism evidence="2 3">
    <name type="scientific">Schizopora paradoxa</name>
    <dbReference type="NCBI Taxonomy" id="27342"/>
    <lineage>
        <taxon>Eukaryota</taxon>
        <taxon>Fungi</taxon>
        <taxon>Dikarya</taxon>
        <taxon>Basidiomycota</taxon>
        <taxon>Agaricomycotina</taxon>
        <taxon>Agaricomycetes</taxon>
        <taxon>Hymenochaetales</taxon>
        <taxon>Schizoporaceae</taxon>
        <taxon>Schizopora</taxon>
    </lineage>
</organism>
<sequence>IQSWGALNSLTRRYEAVFGSLEANVHVTSTSSEYPLRLYEIKFRGRKRIDDSISIERCPCKSLQFESRRRSCFSNPKITGSMPMTRIAFSCSQPRTNLLKEFALKICFIRGEIMQEFLTEKFDEHVATCSRYFETHTITSPDNMSSNLPFGSSRPGGPDTRPTHNDTTDDEDADVVFPLSNSFLDELRNDDATTVYTYFSTVSTNYTMSNLPGPGRLLGNFYSRAGRTLERRLGRI</sequence>
<gene>
    <name evidence="2" type="ORF">SCHPADRAFT_897482</name>
</gene>
<dbReference type="InParanoid" id="A0A0H2QY27"/>
<dbReference type="AlphaFoldDB" id="A0A0H2QY27"/>
<evidence type="ECO:0000313" key="3">
    <source>
        <dbReference type="Proteomes" id="UP000053477"/>
    </source>
</evidence>